<feature type="compositionally biased region" description="Acidic residues" evidence="1">
    <location>
        <begin position="510"/>
        <end position="524"/>
    </location>
</feature>
<sequence length="1106" mass="114763">MPPPPSPARAGGSAPASRPATPSRRVGAAVGASGGRSGSGKASGTTGDGTTPSRPAPVVELPGSASSKRMRSLSASSSRASVVGGATPRVAVTAASPTDAAPGRSSRGEDGVRPGAARPPLASSSSLASVGTASGAVTSTALSPRRTPSASVAASPSTPRRAAASSRASESASASPHKLTASALRAVPPRTPQHQHPHRRERSGPALIRSPSGSPLSSLGPTPQKLRAAPRPGPTPAAAAPSTVGPSGQSKKRWREHAFELVLDPPRRSASRAGSLAASASATKVSPPKKEATPRAREGKMRREREGATSEWDAFMEVEGEGGSGEEEEDEDEREASPSPAKKGTGRAAPTPDEEADSSGSSSDSDADSGASDSDADDFAALLAAAKAKREAGGGDDGAATGETSPHTAKTTVSPPDALTAAVAHHDDDEPRRSSRARRATEHFSPTKGKNALASSRPAPMVRKPAGLGLLGAGGRSDVTFEKIMRERDAKEKRGRGQDWLEGWQKVLEDSDDDEEGDEGDEDVDARSDASDGSLRPLDTSLVTSALRGADVDDDDDLPAPPTKAASKQARAVERVLAEEKEAERQRLAGGETREERQARRVWPVEETNVNAVDTSAWEGKGWRGAVAQALKDGLDDPNSFPSPLSLFSALSPTGRGTAEDQRVVAGWLTATIMHPSTPAAFADRLVALLHRIAMLTARSLAGPASALVEAARLGEHLMSLGAWTPSNAGRKASAKSHEADDNGDAAMGDGDSASILVGRVERQEAVARWCRIVQALSGTSPRLFGDGDVLVLAKALLGLSLDPTAATSRSTLDWTLRGLLASVPDASPIRVDMFGEIVETYGANRPGLQLAVLQALPHDSEANKGMRRWIAWAFLAGVARADVKVPPAGFTSSILPNLLVFLASPPHQSPFHRLSSNGESGASTARDIALADCTRILFIALTSLDGPLLASPSRVEERKTLESIIAHLEALDSRLRADARKGLAVERLAAKNLLTMLSHSATHQLRGARGQTHGAFGFSEEEERTLARGFDGKGDAAGGREAKRPKVDIGAADLAGFKQTTLAFRKPAAATPTSGATRESTMAVEGQEGNSPSSDQEVEEELLPL</sequence>
<name>A0A5C5FKV7_9BASI</name>
<feature type="region of interest" description="Disordered" evidence="1">
    <location>
        <begin position="1065"/>
        <end position="1106"/>
    </location>
</feature>
<reference evidence="2 3" key="1">
    <citation type="submission" date="2019-03" db="EMBL/GenBank/DDBJ databases">
        <title>Rhodosporidium diobovatum UCD-FST 08-225 genome sequencing, assembly, and annotation.</title>
        <authorList>
            <person name="Fakankun I.U."/>
            <person name="Fristensky B."/>
            <person name="Levin D.B."/>
        </authorList>
    </citation>
    <scope>NUCLEOTIDE SEQUENCE [LARGE SCALE GENOMIC DNA]</scope>
    <source>
        <strain evidence="2 3">UCD-FST 08-225</strain>
    </source>
</reference>
<feature type="compositionally biased region" description="Low complexity" evidence="1">
    <location>
        <begin position="236"/>
        <end position="247"/>
    </location>
</feature>
<keyword evidence="3" id="KW-1185">Reference proteome</keyword>
<feature type="compositionally biased region" description="Acidic residues" evidence="1">
    <location>
        <begin position="314"/>
        <end position="334"/>
    </location>
</feature>
<feature type="compositionally biased region" description="Polar residues" evidence="1">
    <location>
        <begin position="1072"/>
        <end position="1081"/>
    </location>
</feature>
<dbReference type="EMBL" id="SOZI01000203">
    <property type="protein sequence ID" value="TNY17437.1"/>
    <property type="molecule type" value="Genomic_DNA"/>
</dbReference>
<feature type="compositionally biased region" description="Basic and acidic residues" evidence="1">
    <location>
        <begin position="288"/>
        <end position="308"/>
    </location>
</feature>
<proteinExistence type="predicted"/>
<dbReference type="STRING" id="5288.A0A5C5FKV7"/>
<feature type="compositionally biased region" description="Low complexity" evidence="1">
    <location>
        <begin position="271"/>
        <end position="282"/>
    </location>
</feature>
<feature type="compositionally biased region" description="Low complexity" evidence="1">
    <location>
        <begin position="8"/>
        <end position="31"/>
    </location>
</feature>
<feature type="compositionally biased region" description="Low complexity" evidence="1">
    <location>
        <begin position="39"/>
        <end position="51"/>
    </location>
</feature>
<feature type="compositionally biased region" description="Low complexity" evidence="1">
    <location>
        <begin position="210"/>
        <end position="221"/>
    </location>
</feature>
<evidence type="ECO:0000313" key="3">
    <source>
        <dbReference type="Proteomes" id="UP000311382"/>
    </source>
</evidence>
<gene>
    <name evidence="2" type="ORF">DMC30DRAFT_405823</name>
</gene>
<protein>
    <submittedName>
        <fullName evidence="2">Uncharacterized protein</fullName>
    </submittedName>
</protein>
<evidence type="ECO:0000313" key="2">
    <source>
        <dbReference type="EMBL" id="TNY17437.1"/>
    </source>
</evidence>
<feature type="region of interest" description="Disordered" evidence="1">
    <location>
        <begin position="729"/>
        <end position="748"/>
    </location>
</feature>
<feature type="compositionally biased region" description="Basic and acidic residues" evidence="1">
    <location>
        <begin position="479"/>
        <end position="499"/>
    </location>
</feature>
<feature type="compositionally biased region" description="Low complexity" evidence="1">
    <location>
        <begin position="358"/>
        <end position="386"/>
    </location>
</feature>
<accession>A0A5C5FKV7</accession>
<dbReference type="AlphaFoldDB" id="A0A5C5FKV7"/>
<evidence type="ECO:0000256" key="1">
    <source>
        <dbReference type="SAM" id="MobiDB-lite"/>
    </source>
</evidence>
<dbReference type="OrthoDB" id="2530505at2759"/>
<feature type="region of interest" description="Disordered" evidence="1">
    <location>
        <begin position="1"/>
        <end position="572"/>
    </location>
</feature>
<comment type="caution">
    <text evidence="2">The sequence shown here is derived from an EMBL/GenBank/DDBJ whole genome shotgun (WGS) entry which is preliminary data.</text>
</comment>
<feature type="compositionally biased region" description="Low complexity" evidence="1">
    <location>
        <begin position="64"/>
        <end position="81"/>
    </location>
</feature>
<dbReference type="Proteomes" id="UP000311382">
    <property type="component" value="Unassembled WGS sequence"/>
</dbReference>
<feature type="compositionally biased region" description="Low complexity" evidence="1">
    <location>
        <begin position="113"/>
        <end position="176"/>
    </location>
</feature>
<feature type="compositionally biased region" description="Basic and acidic residues" evidence="1">
    <location>
        <begin position="424"/>
        <end position="433"/>
    </location>
</feature>
<feature type="compositionally biased region" description="Acidic residues" evidence="1">
    <location>
        <begin position="1097"/>
        <end position="1106"/>
    </location>
</feature>
<organism evidence="2 3">
    <name type="scientific">Rhodotorula diobovata</name>
    <dbReference type="NCBI Taxonomy" id="5288"/>
    <lineage>
        <taxon>Eukaryota</taxon>
        <taxon>Fungi</taxon>
        <taxon>Dikarya</taxon>
        <taxon>Basidiomycota</taxon>
        <taxon>Pucciniomycotina</taxon>
        <taxon>Microbotryomycetes</taxon>
        <taxon>Sporidiobolales</taxon>
        <taxon>Sporidiobolaceae</taxon>
        <taxon>Rhodotorula</taxon>
    </lineage>
</organism>